<protein>
    <submittedName>
        <fullName evidence="1">Uncharacterized protein</fullName>
    </submittedName>
</protein>
<accession>A0A923L4J7</accession>
<dbReference type="AlphaFoldDB" id="A0A923L4J7"/>
<evidence type="ECO:0000313" key="2">
    <source>
        <dbReference type="Proteomes" id="UP000637359"/>
    </source>
</evidence>
<name>A0A923L4J7_9BACI</name>
<organism evidence="1 2">
    <name type="scientific">Ornithinibacillus hominis</name>
    <dbReference type="NCBI Taxonomy" id="2763055"/>
    <lineage>
        <taxon>Bacteria</taxon>
        <taxon>Bacillati</taxon>
        <taxon>Bacillota</taxon>
        <taxon>Bacilli</taxon>
        <taxon>Bacillales</taxon>
        <taxon>Bacillaceae</taxon>
        <taxon>Ornithinibacillus</taxon>
    </lineage>
</organism>
<dbReference type="RefSeq" id="WP_186868994.1">
    <property type="nucleotide sequence ID" value="NZ_JACOOL010000003.1"/>
</dbReference>
<dbReference type="Proteomes" id="UP000637359">
    <property type="component" value="Unassembled WGS sequence"/>
</dbReference>
<dbReference type="EMBL" id="JACOOL010000003">
    <property type="protein sequence ID" value="MBC5636280.1"/>
    <property type="molecule type" value="Genomic_DNA"/>
</dbReference>
<evidence type="ECO:0000313" key="1">
    <source>
        <dbReference type="EMBL" id="MBC5636280.1"/>
    </source>
</evidence>
<proteinExistence type="predicted"/>
<sequence length="183" mass="21738">MLKNTNTSSERIVYKRAVEWLIRNYSAIKLMDPESRHTFHNSTNFIQGFVYRCLRSSARETLDINYDWNSIGVHKYITPISLEMYESNKKTSYIKEHVVCKNIYFKDIIKELKKESPDEDAIGNILLKYYFTALITKEEDNKLDEKGLRRVMCVNGEWDYESVFIRYETAGIELVENPYYVLK</sequence>
<keyword evidence="2" id="KW-1185">Reference proteome</keyword>
<reference evidence="1" key="1">
    <citation type="submission" date="2020-08" db="EMBL/GenBank/DDBJ databases">
        <title>Genome public.</title>
        <authorList>
            <person name="Liu C."/>
            <person name="Sun Q."/>
        </authorList>
    </citation>
    <scope>NUCLEOTIDE SEQUENCE</scope>
    <source>
        <strain evidence="1">BX22</strain>
    </source>
</reference>
<gene>
    <name evidence="1" type="ORF">H8S33_05490</name>
</gene>
<comment type="caution">
    <text evidence="1">The sequence shown here is derived from an EMBL/GenBank/DDBJ whole genome shotgun (WGS) entry which is preliminary data.</text>
</comment>